<accession>A0AAW1SAQ4</accession>
<evidence type="ECO:0000256" key="1">
    <source>
        <dbReference type="SAM" id="MobiDB-lite"/>
    </source>
</evidence>
<feature type="compositionally biased region" description="Polar residues" evidence="1">
    <location>
        <begin position="235"/>
        <end position="246"/>
    </location>
</feature>
<dbReference type="Proteomes" id="UP001438707">
    <property type="component" value="Unassembled WGS sequence"/>
</dbReference>
<sequence length="427" mass="45487">MSTSKHSWYSDCQPGLLSNRVLRRFLSRFSEAAWPEVVKLTAVYGALRLEQVQGTAYFAVEDIKAAIDRLSIQKAVQDSVPGLQAQVHALSASLAEIGSSLPAQPAACDPGGAAAAGGPASLNEAAIPSHEAIYPDWWGDSAAFSDQTGAGRPQPAGQRRAVTGSRTQPRLAYSVLQEQEPPLLHHDDLVTAQYIQVPSSGYGQNAAAATKAHQGLRDPLQQLKQSQEPKVAQAVPSSQVHASRQTKCLPGAEPGLPLKPGRPAAARTGSCIAAEVQATRQRLKLQHAAKNRRTAVALNQGRLPTAAPESDSLQTAQFVEQLKQRPTAVAERLLTSPWMADFLSPSKCLPSLTPRYSVENNLQEQAIATAACQDAEPCSLQRAHCDVACHTKEPALGDLPQAAARDQEQLLQQPSNRQQGVSSAGSI</sequence>
<keyword evidence="3" id="KW-1185">Reference proteome</keyword>
<name>A0AAW1SAQ4_9CHLO</name>
<feature type="region of interest" description="Disordered" evidence="1">
    <location>
        <begin position="404"/>
        <end position="427"/>
    </location>
</feature>
<comment type="caution">
    <text evidence="2">The sequence shown here is derived from an EMBL/GenBank/DDBJ whole genome shotgun (WGS) entry which is preliminary data.</text>
</comment>
<evidence type="ECO:0000313" key="2">
    <source>
        <dbReference type="EMBL" id="KAK9843145.1"/>
    </source>
</evidence>
<feature type="region of interest" description="Disordered" evidence="1">
    <location>
        <begin position="235"/>
        <end position="258"/>
    </location>
</feature>
<feature type="region of interest" description="Disordered" evidence="1">
    <location>
        <begin position="144"/>
        <end position="167"/>
    </location>
</feature>
<protein>
    <submittedName>
        <fullName evidence="2">Uncharacterized protein</fullName>
    </submittedName>
</protein>
<dbReference type="EMBL" id="JALJOS010000002">
    <property type="protein sequence ID" value="KAK9843145.1"/>
    <property type="molecule type" value="Genomic_DNA"/>
</dbReference>
<gene>
    <name evidence="2" type="ORF">WJX74_007654</name>
</gene>
<feature type="compositionally biased region" description="Polar residues" evidence="1">
    <location>
        <begin position="409"/>
        <end position="427"/>
    </location>
</feature>
<dbReference type="AlphaFoldDB" id="A0AAW1SAQ4"/>
<evidence type="ECO:0000313" key="3">
    <source>
        <dbReference type="Proteomes" id="UP001438707"/>
    </source>
</evidence>
<reference evidence="2 3" key="1">
    <citation type="journal article" date="2024" name="Nat. Commun.">
        <title>Phylogenomics reveals the evolutionary origins of lichenization in chlorophyte algae.</title>
        <authorList>
            <person name="Puginier C."/>
            <person name="Libourel C."/>
            <person name="Otte J."/>
            <person name="Skaloud P."/>
            <person name="Haon M."/>
            <person name="Grisel S."/>
            <person name="Petersen M."/>
            <person name="Berrin J.G."/>
            <person name="Delaux P.M."/>
            <person name="Dal Grande F."/>
            <person name="Keller J."/>
        </authorList>
    </citation>
    <scope>NUCLEOTIDE SEQUENCE [LARGE SCALE GENOMIC DNA]</scope>
    <source>
        <strain evidence="2 3">SAG 2145</strain>
    </source>
</reference>
<proteinExistence type="predicted"/>
<organism evidence="2 3">
    <name type="scientific">Apatococcus lobatus</name>
    <dbReference type="NCBI Taxonomy" id="904363"/>
    <lineage>
        <taxon>Eukaryota</taxon>
        <taxon>Viridiplantae</taxon>
        <taxon>Chlorophyta</taxon>
        <taxon>core chlorophytes</taxon>
        <taxon>Trebouxiophyceae</taxon>
        <taxon>Chlorellales</taxon>
        <taxon>Chlorellaceae</taxon>
        <taxon>Apatococcus</taxon>
    </lineage>
</organism>